<proteinExistence type="predicted"/>
<keyword evidence="3" id="KW-1185">Reference proteome</keyword>
<dbReference type="InterPro" id="IPR001173">
    <property type="entry name" value="Glyco_trans_2-like"/>
</dbReference>
<evidence type="ECO:0000259" key="1">
    <source>
        <dbReference type="Pfam" id="PF00535"/>
    </source>
</evidence>
<dbReference type="AlphaFoldDB" id="A0A330GKS8"/>
<dbReference type="Proteomes" id="UP000251956">
    <property type="component" value="Unassembled WGS sequence"/>
</dbReference>
<comment type="caution">
    <text evidence="2">The sequence shown here is derived from an EMBL/GenBank/DDBJ whole genome shotgun (WGS) entry which is preliminary data.</text>
</comment>
<dbReference type="GO" id="GO:0016758">
    <property type="term" value="F:hexosyltransferase activity"/>
    <property type="evidence" value="ECO:0007669"/>
    <property type="project" value="UniProtKB-ARBA"/>
</dbReference>
<protein>
    <recommendedName>
        <fullName evidence="1">Glycosyltransferase 2-like domain-containing protein</fullName>
    </recommendedName>
</protein>
<evidence type="ECO:0000313" key="2">
    <source>
        <dbReference type="EMBL" id="RAZ73191.1"/>
    </source>
</evidence>
<dbReference type="SUPFAM" id="SSF53448">
    <property type="entry name" value="Nucleotide-diphospho-sugar transferases"/>
    <property type="match status" value="1"/>
</dbReference>
<sequence length="362" mass="40172">MTPPKLSFLIINHNYGRYVGQAISSVLSQTYDDLECLVVDNASTDDSRDVIGRFANTDPRLAVEYLDNNLHQMGAFLHVLDRLGGELVCIVDADDFLFANFAAFHAQLHCDCPTIGATSSGVLETDHFGRPLSSGFAWLLHLRVGRPFDRDRLNSDHMILEGRERELLWQHSTVIGPHEPGWHWSPGTANMYKRHYLARCKPSRAVVGNAATDNYFMPFVHALAGSACIDLPLSAYRIHGSNVHGAQPSMPGLRTFSKAAHQRSCARRSAIVRELASRARDFVSTHGRAFWSLMDAPSVPDGVSLDTYFNDPVIQEILHDHFDEILAACGEAETREALTARMGQKGYKHFLASRGQRKSSAG</sequence>
<dbReference type="PANTHER" id="PTHR22916:SF3">
    <property type="entry name" value="UDP-GLCNAC:BETAGAL BETA-1,3-N-ACETYLGLUCOSAMINYLTRANSFERASE-LIKE PROTEIN 1"/>
    <property type="match status" value="1"/>
</dbReference>
<dbReference type="CDD" id="cd00761">
    <property type="entry name" value="Glyco_tranf_GTA_type"/>
    <property type="match status" value="1"/>
</dbReference>
<reference evidence="2 3" key="1">
    <citation type="submission" date="2018-07" db="EMBL/GenBank/DDBJ databases">
        <title>Diversity of Mesorhizobium strains in Brazil.</title>
        <authorList>
            <person name="Helene L.C.F."/>
            <person name="Dall'Agnol R."/>
            <person name="Delamuta J.R.M."/>
            <person name="Hungria M."/>
        </authorList>
    </citation>
    <scope>NUCLEOTIDE SEQUENCE [LARGE SCALE GENOMIC DNA]</scope>
    <source>
        <strain evidence="2 3">CNPSo 3140</strain>
    </source>
</reference>
<accession>A0A330GKS8</accession>
<dbReference type="Pfam" id="PF00535">
    <property type="entry name" value="Glycos_transf_2"/>
    <property type="match status" value="1"/>
</dbReference>
<gene>
    <name evidence="2" type="ORF">DPM35_24550</name>
</gene>
<evidence type="ECO:0000313" key="3">
    <source>
        <dbReference type="Proteomes" id="UP000251956"/>
    </source>
</evidence>
<dbReference type="OrthoDB" id="174925at2"/>
<dbReference type="EMBL" id="QMBQ01000008">
    <property type="protein sequence ID" value="RAZ73191.1"/>
    <property type="molecule type" value="Genomic_DNA"/>
</dbReference>
<dbReference type="PANTHER" id="PTHR22916">
    <property type="entry name" value="GLYCOSYLTRANSFERASE"/>
    <property type="match status" value="1"/>
</dbReference>
<feature type="domain" description="Glycosyltransferase 2-like" evidence="1">
    <location>
        <begin position="7"/>
        <end position="97"/>
    </location>
</feature>
<organism evidence="2 3">
    <name type="scientific">Mesorhizobium atlanticum</name>
    <dbReference type="NCBI Taxonomy" id="2233532"/>
    <lineage>
        <taxon>Bacteria</taxon>
        <taxon>Pseudomonadati</taxon>
        <taxon>Pseudomonadota</taxon>
        <taxon>Alphaproteobacteria</taxon>
        <taxon>Hyphomicrobiales</taxon>
        <taxon>Phyllobacteriaceae</taxon>
        <taxon>Mesorhizobium</taxon>
    </lineage>
</organism>
<dbReference type="InterPro" id="IPR029044">
    <property type="entry name" value="Nucleotide-diphossugar_trans"/>
</dbReference>
<name>A0A330GKS8_9HYPH</name>
<dbReference type="Gene3D" id="3.90.550.10">
    <property type="entry name" value="Spore Coat Polysaccharide Biosynthesis Protein SpsA, Chain A"/>
    <property type="match status" value="1"/>
</dbReference>
<dbReference type="RefSeq" id="WP_112129807.1">
    <property type="nucleotide sequence ID" value="NZ_QMBQ01000008.1"/>
</dbReference>